<dbReference type="GO" id="GO:0031992">
    <property type="term" value="F:energy transducer activity"/>
    <property type="evidence" value="ECO:0007669"/>
    <property type="project" value="TreeGrafter"/>
</dbReference>
<evidence type="ECO:0000313" key="13">
    <source>
        <dbReference type="EMBL" id="AXK80703.1"/>
    </source>
</evidence>
<evidence type="ECO:0000256" key="1">
    <source>
        <dbReference type="ARBA" id="ARBA00004383"/>
    </source>
</evidence>
<dbReference type="InterPro" id="IPR037682">
    <property type="entry name" value="TonB_C"/>
</dbReference>
<dbReference type="EMBL" id="CP031417">
    <property type="protein sequence ID" value="AXK80703.1"/>
    <property type="molecule type" value="Genomic_DNA"/>
</dbReference>
<feature type="compositionally biased region" description="Low complexity" evidence="10">
    <location>
        <begin position="116"/>
        <end position="129"/>
    </location>
</feature>
<dbReference type="AlphaFoldDB" id="A0A345ZUV6"/>
<evidence type="ECO:0000256" key="9">
    <source>
        <dbReference type="ARBA" id="ARBA00023136"/>
    </source>
</evidence>
<feature type="domain" description="TonB C-terminal" evidence="12">
    <location>
        <begin position="154"/>
        <end position="244"/>
    </location>
</feature>
<dbReference type="Proteomes" id="UP000254889">
    <property type="component" value="Chromosome"/>
</dbReference>
<name>A0A345ZUV6_9HYPH</name>
<dbReference type="InterPro" id="IPR051045">
    <property type="entry name" value="TonB-dependent_transducer"/>
</dbReference>
<evidence type="ECO:0000313" key="14">
    <source>
        <dbReference type="Proteomes" id="UP000254889"/>
    </source>
</evidence>
<keyword evidence="9 11" id="KW-0472">Membrane</keyword>
<accession>A0A345ZUV6</accession>
<dbReference type="GO" id="GO:0098797">
    <property type="term" value="C:plasma membrane protein complex"/>
    <property type="evidence" value="ECO:0007669"/>
    <property type="project" value="TreeGrafter"/>
</dbReference>
<dbReference type="PANTHER" id="PTHR33446:SF2">
    <property type="entry name" value="PROTEIN TONB"/>
    <property type="match status" value="1"/>
</dbReference>
<protein>
    <submittedName>
        <fullName evidence="13">Energy transducer TonB</fullName>
    </submittedName>
</protein>
<dbReference type="RefSeq" id="WP_115690609.1">
    <property type="nucleotide sequence ID" value="NZ_CP031417.1"/>
</dbReference>
<evidence type="ECO:0000256" key="5">
    <source>
        <dbReference type="ARBA" id="ARBA00022519"/>
    </source>
</evidence>
<keyword evidence="5" id="KW-0997">Cell inner membrane</keyword>
<evidence type="ECO:0000256" key="11">
    <source>
        <dbReference type="SAM" id="Phobius"/>
    </source>
</evidence>
<keyword evidence="8 11" id="KW-1133">Transmembrane helix</keyword>
<dbReference type="PROSITE" id="PS52015">
    <property type="entry name" value="TONB_CTD"/>
    <property type="match status" value="1"/>
</dbReference>
<keyword evidence="6 11" id="KW-0812">Transmembrane</keyword>
<evidence type="ECO:0000259" key="12">
    <source>
        <dbReference type="PROSITE" id="PS52015"/>
    </source>
</evidence>
<evidence type="ECO:0000256" key="4">
    <source>
        <dbReference type="ARBA" id="ARBA00022475"/>
    </source>
</evidence>
<evidence type="ECO:0000256" key="7">
    <source>
        <dbReference type="ARBA" id="ARBA00022927"/>
    </source>
</evidence>
<feature type="region of interest" description="Disordered" evidence="10">
    <location>
        <begin position="116"/>
        <end position="144"/>
    </location>
</feature>
<comment type="similarity">
    <text evidence="2">Belongs to the TonB family.</text>
</comment>
<sequence>MPSEKNEGRNDPLPASVEAQAVRVLSRHTVAIPSFDGRWLIGIVVSVPVLVGAGVYWLHQQPEGTASRSNGPTVEVRLLQEAPPAPTPVVALRPTQELSSLQTDPLLDAPDRAIPEETAPVTPAPAERPSMPNVSQPPSAATPRAAIPNGEATAFQRVLVSHISRYRRYPSGVRSGQMSGVVQVMFAMRRDGTVIETWVRTSSGDWLLDQAATETVLRAQPLPTIPPDLPDTLTVLLPVSFDGR</sequence>
<dbReference type="KEGG" id="ptaw:DW352_09400"/>
<comment type="subcellular location">
    <subcellularLocation>
        <location evidence="1">Cell inner membrane</location>
        <topology evidence="1">Single-pass membrane protein</topology>
        <orientation evidence="1">Periplasmic side</orientation>
    </subcellularLocation>
</comment>
<evidence type="ECO:0000256" key="6">
    <source>
        <dbReference type="ARBA" id="ARBA00022692"/>
    </source>
</evidence>
<keyword evidence="7" id="KW-0653">Protein transport</keyword>
<dbReference type="GO" id="GO:0055085">
    <property type="term" value="P:transmembrane transport"/>
    <property type="evidence" value="ECO:0007669"/>
    <property type="project" value="InterPro"/>
</dbReference>
<evidence type="ECO:0000256" key="3">
    <source>
        <dbReference type="ARBA" id="ARBA00022448"/>
    </source>
</evidence>
<organism evidence="13 14">
    <name type="scientific">Pseudolabrys taiwanensis</name>
    <dbReference type="NCBI Taxonomy" id="331696"/>
    <lineage>
        <taxon>Bacteria</taxon>
        <taxon>Pseudomonadati</taxon>
        <taxon>Pseudomonadota</taxon>
        <taxon>Alphaproteobacteria</taxon>
        <taxon>Hyphomicrobiales</taxon>
        <taxon>Xanthobacteraceae</taxon>
        <taxon>Pseudolabrys</taxon>
    </lineage>
</organism>
<dbReference type="Gene3D" id="3.30.1150.10">
    <property type="match status" value="1"/>
</dbReference>
<dbReference type="InterPro" id="IPR006260">
    <property type="entry name" value="TonB/TolA_C"/>
</dbReference>
<dbReference type="NCBIfam" id="TIGR01352">
    <property type="entry name" value="tonB_Cterm"/>
    <property type="match status" value="1"/>
</dbReference>
<reference evidence="13 14" key="1">
    <citation type="submission" date="2018-07" db="EMBL/GenBank/DDBJ databases">
        <authorList>
            <person name="Quirk P.G."/>
            <person name="Krulwich T.A."/>
        </authorList>
    </citation>
    <scope>NUCLEOTIDE SEQUENCE [LARGE SCALE GENOMIC DNA]</scope>
    <source>
        <strain evidence="13 14">CC-BB4</strain>
    </source>
</reference>
<dbReference type="PANTHER" id="PTHR33446">
    <property type="entry name" value="PROTEIN TONB-RELATED"/>
    <property type="match status" value="1"/>
</dbReference>
<gene>
    <name evidence="13" type="ORF">DW352_09400</name>
</gene>
<evidence type="ECO:0000256" key="8">
    <source>
        <dbReference type="ARBA" id="ARBA00022989"/>
    </source>
</evidence>
<feature type="transmembrane region" description="Helical" evidence="11">
    <location>
        <begin position="39"/>
        <end position="58"/>
    </location>
</feature>
<proteinExistence type="inferred from homology"/>
<dbReference type="OrthoDB" id="7433592at2"/>
<keyword evidence="4" id="KW-1003">Cell membrane</keyword>
<evidence type="ECO:0000256" key="10">
    <source>
        <dbReference type="SAM" id="MobiDB-lite"/>
    </source>
</evidence>
<dbReference type="Pfam" id="PF03544">
    <property type="entry name" value="TonB_C"/>
    <property type="match status" value="1"/>
</dbReference>
<dbReference type="SUPFAM" id="SSF74653">
    <property type="entry name" value="TolA/TonB C-terminal domain"/>
    <property type="match status" value="1"/>
</dbReference>
<evidence type="ECO:0000256" key="2">
    <source>
        <dbReference type="ARBA" id="ARBA00006555"/>
    </source>
</evidence>
<keyword evidence="3" id="KW-0813">Transport</keyword>
<keyword evidence="14" id="KW-1185">Reference proteome</keyword>
<dbReference type="GO" id="GO:0015031">
    <property type="term" value="P:protein transport"/>
    <property type="evidence" value="ECO:0007669"/>
    <property type="project" value="UniProtKB-KW"/>
</dbReference>